<sequence>MLESLITSQTRIKLLLKFFLNAETTAYLRGLEAEFKESSNAIRVELNRFEEAGLLTSSKDQNKKIYTANRQHPLFDNLHGLLLKHVGIDRIINDVILKLGKLERAWLVGDMAAGKNSQVLEIVLVGEEIDKVYLSELVKKAEALINRKVLISTSKIEDEDNQLKKANNSLLLWKNN</sequence>
<protein>
    <recommendedName>
        <fullName evidence="3">Transcriptional regulator</fullName>
    </recommendedName>
</protein>
<dbReference type="Proteomes" id="UP000243525">
    <property type="component" value="Unassembled WGS sequence"/>
</dbReference>
<proteinExistence type="predicted"/>
<dbReference type="EMBL" id="QAAD01000037">
    <property type="protein sequence ID" value="PTN02887.1"/>
    <property type="molecule type" value="Genomic_DNA"/>
</dbReference>
<dbReference type="RefSeq" id="WP_107823995.1">
    <property type="nucleotide sequence ID" value="NZ_QAAD01000037.1"/>
</dbReference>
<name>A0A2T5BTT3_9BACT</name>
<reference evidence="1 2" key="1">
    <citation type="submission" date="2018-04" db="EMBL/GenBank/DDBJ databases">
        <title>Genomic Encyclopedia of Archaeal and Bacterial Type Strains, Phase II (KMG-II): from individual species to whole genera.</title>
        <authorList>
            <person name="Goeker M."/>
        </authorList>
    </citation>
    <scope>NUCLEOTIDE SEQUENCE [LARGE SCALE GENOMIC DNA]</scope>
    <source>
        <strain evidence="1 2">DSM 28823</strain>
    </source>
</reference>
<organism evidence="1 2">
    <name type="scientific">Mangrovibacterium marinum</name>
    <dbReference type="NCBI Taxonomy" id="1639118"/>
    <lineage>
        <taxon>Bacteria</taxon>
        <taxon>Pseudomonadati</taxon>
        <taxon>Bacteroidota</taxon>
        <taxon>Bacteroidia</taxon>
        <taxon>Marinilabiliales</taxon>
        <taxon>Prolixibacteraceae</taxon>
        <taxon>Mangrovibacterium</taxon>
    </lineage>
</organism>
<accession>A0A2T5BTT3</accession>
<dbReference type="AlphaFoldDB" id="A0A2T5BTT3"/>
<evidence type="ECO:0000313" key="1">
    <source>
        <dbReference type="EMBL" id="PTN02887.1"/>
    </source>
</evidence>
<dbReference type="OrthoDB" id="9793352at2"/>
<evidence type="ECO:0000313" key="2">
    <source>
        <dbReference type="Proteomes" id="UP000243525"/>
    </source>
</evidence>
<gene>
    <name evidence="1" type="ORF">C8N47_13717</name>
</gene>
<evidence type="ECO:0008006" key="3">
    <source>
        <dbReference type="Google" id="ProtNLM"/>
    </source>
</evidence>
<comment type="caution">
    <text evidence="1">The sequence shown here is derived from an EMBL/GenBank/DDBJ whole genome shotgun (WGS) entry which is preliminary data.</text>
</comment>
<keyword evidence="2" id="KW-1185">Reference proteome</keyword>